<dbReference type="InterPro" id="IPR043166">
    <property type="entry name" value="LarA-like_C"/>
</dbReference>
<name>A0A2R6TCI9_9ARCH</name>
<dbReference type="GeneID" id="24817036"/>
<dbReference type="InterPro" id="IPR048520">
    <property type="entry name" value="LarA_C"/>
</dbReference>
<evidence type="ECO:0000313" key="3">
    <source>
        <dbReference type="Proteomes" id="UP000241022"/>
    </source>
</evidence>
<dbReference type="OrthoDB" id="9050at2157"/>
<dbReference type="PANTHER" id="PTHR33171">
    <property type="entry name" value="LAR_N DOMAIN-CONTAINING PROTEIN"/>
    <property type="match status" value="1"/>
</dbReference>
<organism evidence="2 3">
    <name type="scientific">Candidatus Nitrosopelagicus brevis</name>
    <dbReference type="NCBI Taxonomy" id="1410606"/>
    <lineage>
        <taxon>Archaea</taxon>
        <taxon>Nitrososphaerota</taxon>
    </lineage>
</organism>
<feature type="domain" description="Lactate racemase C-terminal" evidence="1">
    <location>
        <begin position="234"/>
        <end position="355"/>
    </location>
</feature>
<dbReference type="RefSeq" id="WP_048105892.1">
    <property type="nucleotide sequence ID" value="NZ_CP007026.1"/>
</dbReference>
<sequence length="362" mass="40448">MPEIWLNYGKNEVVLDIMAENLDERIEFEKPIIDDSVINENLEALDLSKPTEIVIQNYSISIQKTLDKIYEKCEIKSFSKPKLSVDKLNLPQVKANNPDTVSINEFEEQELSNSNLVFLGEIQFDGLFGYETVATRLLRKFGADKMLEAFSHRSGNLPTPGTDSPSLGDAKKFTDGFEVSCIELTANKKGVSGLQVGHPSKTSSISQTLLKSTATFEEKFRTMIISTGRDASNQTLSSSLNSVWNFHTSIKNQGLIILVAECMAGLGSETFQKLIDGRITPEKIKNASKYEDGMENLLYLTEIQKNAQIAITSILPELYIKKLGMLHVDGIKKSMDYILKNQGPRQKVQVIEDGARTLLRKD</sequence>
<accession>A0A2R6TCI9</accession>
<dbReference type="PANTHER" id="PTHR33171:SF17">
    <property type="entry name" value="LARA-LIKE N-TERMINAL DOMAIN-CONTAINING PROTEIN"/>
    <property type="match status" value="1"/>
</dbReference>
<reference evidence="3" key="1">
    <citation type="submission" date="2016-05" db="EMBL/GenBank/DDBJ databases">
        <authorList>
            <person name="Dupont C."/>
            <person name="Santoro A."/>
        </authorList>
    </citation>
    <scope>NUCLEOTIDE SEQUENCE [LARGE SCALE GENOMIC DNA]</scope>
    <source>
        <strain evidence="3">U25</strain>
    </source>
</reference>
<evidence type="ECO:0000313" key="2">
    <source>
        <dbReference type="EMBL" id="PTL88347.1"/>
    </source>
</evidence>
<keyword evidence="3" id="KW-1185">Reference proteome</keyword>
<comment type="caution">
    <text evidence="2">The sequence shown here is derived from an EMBL/GenBank/DDBJ whole genome shotgun (WGS) entry which is preliminary data.</text>
</comment>
<dbReference type="InterPro" id="IPR048068">
    <property type="entry name" value="LarA-like"/>
</dbReference>
<reference evidence="2 3" key="2">
    <citation type="submission" date="2018-04" db="EMBL/GenBank/DDBJ databases">
        <title>Transcriptomics of ammonia oxidizing archaea.</title>
        <authorList>
            <person name="Carini P."/>
        </authorList>
    </citation>
    <scope>NUCLEOTIDE SEQUENCE [LARGE SCALE GENOMIC DNA]</scope>
    <source>
        <strain evidence="2 3">U25</strain>
    </source>
</reference>
<dbReference type="Gene3D" id="3.90.226.30">
    <property type="match status" value="1"/>
</dbReference>
<dbReference type="Proteomes" id="UP000241022">
    <property type="component" value="Unassembled WGS sequence"/>
</dbReference>
<gene>
    <name evidence="2" type="ORF">A7X95_03600</name>
</gene>
<dbReference type="AlphaFoldDB" id="A0A2R6TCI9"/>
<protein>
    <submittedName>
        <fullName evidence="2">Transcriptional regulator</fullName>
    </submittedName>
</protein>
<proteinExistence type="predicted"/>
<evidence type="ECO:0000259" key="1">
    <source>
        <dbReference type="Pfam" id="PF21113"/>
    </source>
</evidence>
<dbReference type="EMBL" id="LXWN01000001">
    <property type="protein sequence ID" value="PTL88347.1"/>
    <property type="molecule type" value="Genomic_DNA"/>
</dbReference>
<dbReference type="Pfam" id="PF21113">
    <property type="entry name" value="LarA_C"/>
    <property type="match status" value="1"/>
</dbReference>